<keyword evidence="2" id="KW-1185">Reference proteome</keyword>
<protein>
    <submittedName>
        <fullName evidence="1">Uncharacterized protein</fullName>
    </submittedName>
</protein>
<name>A0A0V0T6G6_9BILA</name>
<reference evidence="1 2" key="1">
    <citation type="submission" date="2015-01" db="EMBL/GenBank/DDBJ databases">
        <title>Evolution of Trichinella species and genotypes.</title>
        <authorList>
            <person name="Korhonen P.K."/>
            <person name="Edoardo P."/>
            <person name="Giuseppe L.R."/>
            <person name="Gasser R.B."/>
        </authorList>
    </citation>
    <scope>NUCLEOTIDE SEQUENCE [LARGE SCALE GENOMIC DNA]</scope>
    <source>
        <strain evidence="1">ISS417</strain>
    </source>
</reference>
<gene>
    <name evidence="1" type="ORF">T05_3049</name>
</gene>
<evidence type="ECO:0000313" key="2">
    <source>
        <dbReference type="Proteomes" id="UP000055048"/>
    </source>
</evidence>
<dbReference type="Proteomes" id="UP000055048">
    <property type="component" value="Unassembled WGS sequence"/>
</dbReference>
<dbReference type="AlphaFoldDB" id="A0A0V0T6G6"/>
<sequence length="56" mass="6456">MEKMIVDVNKETINMHAARRPMAAKASAENEKQIYPLCLLMRIISNDHNLAERIEC</sequence>
<organism evidence="1 2">
    <name type="scientific">Trichinella murrelli</name>
    <dbReference type="NCBI Taxonomy" id="144512"/>
    <lineage>
        <taxon>Eukaryota</taxon>
        <taxon>Metazoa</taxon>
        <taxon>Ecdysozoa</taxon>
        <taxon>Nematoda</taxon>
        <taxon>Enoplea</taxon>
        <taxon>Dorylaimia</taxon>
        <taxon>Trichinellida</taxon>
        <taxon>Trichinellidae</taxon>
        <taxon>Trichinella</taxon>
    </lineage>
</organism>
<accession>A0A0V0T6G6</accession>
<dbReference type="EMBL" id="JYDJ01000544">
    <property type="protein sequence ID" value="KRX34590.1"/>
    <property type="molecule type" value="Genomic_DNA"/>
</dbReference>
<proteinExistence type="predicted"/>
<comment type="caution">
    <text evidence="1">The sequence shown here is derived from an EMBL/GenBank/DDBJ whole genome shotgun (WGS) entry which is preliminary data.</text>
</comment>
<evidence type="ECO:0000313" key="1">
    <source>
        <dbReference type="EMBL" id="KRX34590.1"/>
    </source>
</evidence>